<feature type="active site" description="Proton acceptor" evidence="4">
    <location>
        <position position="70"/>
    </location>
</feature>
<dbReference type="RefSeq" id="WP_092056179.1">
    <property type="nucleotide sequence ID" value="NZ_FOJJ01000012.1"/>
</dbReference>
<comment type="subcellular location">
    <subcellularLocation>
        <location evidence="4">Cytoplasm</location>
    </subcellularLocation>
</comment>
<reference evidence="6 7" key="1">
    <citation type="submission" date="2019-07" db="EMBL/GenBank/DDBJ databases">
        <title>Insights of Desulfuromonas acetexigens electromicrobiology.</title>
        <authorList>
            <person name="Katuri K."/>
            <person name="Sapireddy V."/>
            <person name="Shaw D.R."/>
            <person name="Saikaly P."/>
        </authorList>
    </citation>
    <scope>NUCLEOTIDE SEQUENCE [LARGE SCALE GENOMIC DNA]</scope>
    <source>
        <strain evidence="6 7">2873</strain>
    </source>
</reference>
<name>A0A550JJG4_9BACT</name>
<comment type="pathway">
    <text evidence="4">Cofactor biosynthesis; pyridoxine 5'-phosphate biosynthesis; pyridoxine 5'-phosphate from D-erythrose 4-phosphate: step 5/5.</text>
</comment>
<evidence type="ECO:0000256" key="5">
    <source>
        <dbReference type="NCBIfam" id="TIGR00559"/>
    </source>
</evidence>
<sequence length="240" mass="26567">MARLGVNVDHVATVRQARGTNEPDPVTAAALAELAGADSITVHLREDRRHIQDRDLFLLRQTLKTRLNLEMAATDEMLGIALKVRPDCVTLVPEKREELTTEGGLDVLRHRQLLKKQIEPLRQEGIIVSLFVDPDLEQIKEAHRLGSDAVEIHTGAYCETRRYDKRYAELLKIQEAVRAGGKLGLGVNAGHGLNYQNVQDVVALGGIDEFNIGHSIISRAVLVGLERAVREMVALVRPGE</sequence>
<feature type="binding site" evidence="4">
    <location>
        <position position="7"/>
    </location>
    <ligand>
        <name>3-amino-2-oxopropyl phosphate</name>
        <dbReference type="ChEBI" id="CHEBI:57279"/>
    </ligand>
</feature>
<dbReference type="Gene3D" id="3.20.20.70">
    <property type="entry name" value="Aldolase class I"/>
    <property type="match status" value="1"/>
</dbReference>
<comment type="similarity">
    <text evidence="4">Belongs to the PNP synthase family.</text>
</comment>
<dbReference type="Pfam" id="PF03740">
    <property type="entry name" value="PdxJ"/>
    <property type="match status" value="1"/>
</dbReference>
<comment type="catalytic activity">
    <reaction evidence="4">
        <text>3-amino-2-oxopropyl phosphate + 1-deoxy-D-xylulose 5-phosphate = pyridoxine 5'-phosphate + phosphate + 2 H2O + H(+)</text>
        <dbReference type="Rhea" id="RHEA:15265"/>
        <dbReference type="ChEBI" id="CHEBI:15377"/>
        <dbReference type="ChEBI" id="CHEBI:15378"/>
        <dbReference type="ChEBI" id="CHEBI:43474"/>
        <dbReference type="ChEBI" id="CHEBI:57279"/>
        <dbReference type="ChEBI" id="CHEBI:57792"/>
        <dbReference type="ChEBI" id="CHEBI:58589"/>
        <dbReference type="EC" id="2.6.99.2"/>
    </reaction>
</comment>
<feature type="binding site" evidence="4">
    <location>
        <position position="18"/>
    </location>
    <ligand>
        <name>3-amino-2-oxopropyl phosphate</name>
        <dbReference type="ChEBI" id="CHEBI:57279"/>
    </ligand>
</feature>
<feature type="binding site" evidence="4">
    <location>
        <begin position="213"/>
        <end position="214"/>
    </location>
    <ligand>
        <name>3-amino-2-oxopropyl phosphate</name>
        <dbReference type="ChEBI" id="CHEBI:57279"/>
    </ligand>
</feature>
<dbReference type="PANTHER" id="PTHR30456:SF0">
    <property type="entry name" value="PYRIDOXINE 5'-PHOSPHATE SYNTHASE"/>
    <property type="match status" value="1"/>
</dbReference>
<dbReference type="EMBL" id="VJVV01000002">
    <property type="protein sequence ID" value="TRO83313.1"/>
    <property type="molecule type" value="Genomic_DNA"/>
</dbReference>
<dbReference type="NCBIfam" id="TIGR00559">
    <property type="entry name" value="pdxJ"/>
    <property type="match status" value="1"/>
</dbReference>
<keyword evidence="3 4" id="KW-0664">Pyridoxine biosynthesis</keyword>
<evidence type="ECO:0000313" key="7">
    <source>
        <dbReference type="Proteomes" id="UP000317155"/>
    </source>
</evidence>
<keyword evidence="7" id="KW-1185">Reference proteome</keyword>
<feature type="binding site" evidence="4">
    <location>
        <position position="192"/>
    </location>
    <ligand>
        <name>3-amino-2-oxopropyl phosphate</name>
        <dbReference type="ChEBI" id="CHEBI:57279"/>
    </ligand>
</feature>
<gene>
    <name evidence="4" type="primary">pdxJ</name>
    <name evidence="6" type="ORF">FL622_04310</name>
</gene>
<comment type="function">
    <text evidence="4">Catalyzes the complicated ring closure reaction between the two acyclic compounds 1-deoxy-D-xylulose-5-phosphate (DXP) and 3-amino-2-oxopropyl phosphate (1-amino-acetone-3-phosphate or AAP) to form pyridoxine 5'-phosphate (PNP) and inorganic phosphate.</text>
</comment>
<organism evidence="6 7">
    <name type="scientific">Trichloromonas acetexigens</name>
    <dbReference type="NCBI Taxonomy" id="38815"/>
    <lineage>
        <taxon>Bacteria</taxon>
        <taxon>Pseudomonadati</taxon>
        <taxon>Thermodesulfobacteriota</taxon>
        <taxon>Desulfuromonadia</taxon>
        <taxon>Desulfuromonadales</taxon>
        <taxon>Trichloromonadaceae</taxon>
        <taxon>Trichloromonas</taxon>
    </lineage>
</organism>
<dbReference type="GO" id="GO:0033856">
    <property type="term" value="F:pyridoxine 5'-phosphate synthase activity"/>
    <property type="evidence" value="ECO:0007669"/>
    <property type="project" value="UniProtKB-UniRule"/>
</dbReference>
<dbReference type="InterPro" id="IPR036130">
    <property type="entry name" value="Pyridoxine-5'_phos_synth"/>
</dbReference>
<proteinExistence type="inferred from homology"/>
<dbReference type="NCBIfam" id="NF003625">
    <property type="entry name" value="PRK05265.1-3"/>
    <property type="match status" value="1"/>
</dbReference>
<dbReference type="GO" id="GO:0008615">
    <property type="term" value="P:pyridoxine biosynthetic process"/>
    <property type="evidence" value="ECO:0007669"/>
    <property type="project" value="UniProtKB-UniRule"/>
</dbReference>
<protein>
    <recommendedName>
        <fullName evidence="4 5">Pyridoxine 5'-phosphate synthase</fullName>
        <shortName evidence="4">PNP synthase</shortName>
        <ecNumber evidence="4 5">2.6.99.2</ecNumber>
    </recommendedName>
</protein>
<evidence type="ECO:0000313" key="6">
    <source>
        <dbReference type="EMBL" id="TRO83313.1"/>
    </source>
</evidence>
<dbReference type="GO" id="GO:0005829">
    <property type="term" value="C:cytosol"/>
    <property type="evidence" value="ECO:0007669"/>
    <property type="project" value="TreeGrafter"/>
</dbReference>
<evidence type="ECO:0000256" key="3">
    <source>
        <dbReference type="ARBA" id="ARBA00023096"/>
    </source>
</evidence>
<dbReference type="NCBIfam" id="NF003627">
    <property type="entry name" value="PRK05265.1-5"/>
    <property type="match status" value="1"/>
</dbReference>
<evidence type="ECO:0000256" key="1">
    <source>
        <dbReference type="ARBA" id="ARBA00022490"/>
    </source>
</evidence>
<feature type="binding site" evidence="4">
    <location>
        <begin position="9"/>
        <end position="10"/>
    </location>
    <ligand>
        <name>1-deoxy-D-xylulose 5-phosphate</name>
        <dbReference type="ChEBI" id="CHEBI:57792"/>
    </ligand>
</feature>
<dbReference type="UniPathway" id="UPA00244">
    <property type="reaction ID" value="UER00313"/>
</dbReference>
<evidence type="ECO:0000256" key="4">
    <source>
        <dbReference type="HAMAP-Rule" id="MF_00279"/>
    </source>
</evidence>
<dbReference type="InterPro" id="IPR004569">
    <property type="entry name" value="PyrdxlP_synth_PdxJ"/>
</dbReference>
<keyword evidence="1 4" id="KW-0963">Cytoplasm</keyword>
<feature type="binding site" evidence="4">
    <location>
        <position position="45"/>
    </location>
    <ligand>
        <name>1-deoxy-D-xylulose 5-phosphate</name>
        <dbReference type="ChEBI" id="CHEBI:57792"/>
    </ligand>
</feature>
<dbReference type="SUPFAM" id="SSF63892">
    <property type="entry name" value="Pyridoxine 5'-phosphate synthase"/>
    <property type="match status" value="1"/>
</dbReference>
<evidence type="ECO:0000256" key="2">
    <source>
        <dbReference type="ARBA" id="ARBA00022679"/>
    </source>
</evidence>
<feature type="active site" description="Proton acceptor" evidence="4">
    <location>
        <position position="43"/>
    </location>
</feature>
<dbReference type="PANTHER" id="PTHR30456">
    <property type="entry name" value="PYRIDOXINE 5'-PHOSPHATE SYNTHASE"/>
    <property type="match status" value="1"/>
</dbReference>
<feature type="active site" description="Proton donor" evidence="4">
    <location>
        <position position="191"/>
    </location>
</feature>
<dbReference type="InterPro" id="IPR013785">
    <property type="entry name" value="Aldolase_TIM"/>
</dbReference>
<feature type="binding site" evidence="4">
    <location>
        <position position="50"/>
    </location>
    <ligand>
        <name>1-deoxy-D-xylulose 5-phosphate</name>
        <dbReference type="ChEBI" id="CHEBI:57792"/>
    </ligand>
</feature>
<dbReference type="EC" id="2.6.99.2" evidence="4 5"/>
<dbReference type="Proteomes" id="UP000317155">
    <property type="component" value="Unassembled WGS sequence"/>
</dbReference>
<comment type="caution">
    <text evidence="6">The sequence shown here is derived from an EMBL/GenBank/DDBJ whole genome shotgun (WGS) entry which is preliminary data.</text>
</comment>
<feature type="site" description="Transition state stabilizer" evidence="4">
    <location>
        <position position="151"/>
    </location>
</feature>
<feature type="binding site" evidence="4">
    <location>
        <position position="100"/>
    </location>
    <ligand>
        <name>1-deoxy-D-xylulose 5-phosphate</name>
        <dbReference type="ChEBI" id="CHEBI:57792"/>
    </ligand>
</feature>
<dbReference type="HAMAP" id="MF_00279">
    <property type="entry name" value="PdxJ"/>
    <property type="match status" value="1"/>
</dbReference>
<dbReference type="CDD" id="cd00003">
    <property type="entry name" value="PNPsynthase"/>
    <property type="match status" value="1"/>
</dbReference>
<keyword evidence="2 4" id="KW-0808">Transferase</keyword>
<accession>A0A550JJG4</accession>
<dbReference type="OrthoDB" id="9806590at2"/>
<dbReference type="AlphaFoldDB" id="A0A550JJG4"/>
<comment type="subunit">
    <text evidence="4">Homooctamer; tetramer of dimers.</text>
</comment>